<dbReference type="GO" id="GO:0046872">
    <property type="term" value="F:metal ion binding"/>
    <property type="evidence" value="ECO:0007669"/>
    <property type="project" value="UniProtKB-KW"/>
</dbReference>
<dbReference type="InterPro" id="IPR036291">
    <property type="entry name" value="NAD(P)-bd_dom_sf"/>
</dbReference>
<name>A0A443S675_9ACAR</name>
<dbReference type="InterPro" id="IPR020843">
    <property type="entry name" value="ER"/>
</dbReference>
<keyword evidence="3" id="KW-0479">Metal-binding</keyword>
<protein>
    <recommendedName>
        <fullName evidence="7">Sorbitol dehydrogenase</fullName>
    </recommendedName>
    <alternativeName>
        <fullName evidence="8">Polyol dehydrogenase</fullName>
    </alternativeName>
</protein>
<keyword evidence="4" id="KW-0862">Zinc</keyword>
<evidence type="ECO:0000256" key="6">
    <source>
        <dbReference type="ARBA" id="ARBA00023027"/>
    </source>
</evidence>
<dbReference type="Pfam" id="PF08240">
    <property type="entry name" value="ADH_N"/>
    <property type="match status" value="1"/>
</dbReference>
<dbReference type="PANTHER" id="PTHR43161">
    <property type="entry name" value="SORBITOL DEHYDROGENASE"/>
    <property type="match status" value="1"/>
</dbReference>
<comment type="cofactor">
    <cofactor evidence="1">
        <name>Zn(2+)</name>
        <dbReference type="ChEBI" id="CHEBI:29105"/>
    </cofactor>
</comment>
<comment type="caution">
    <text evidence="10">The sequence shown here is derived from an EMBL/GenBank/DDBJ whole genome shotgun (WGS) entry which is preliminary data.</text>
</comment>
<dbReference type="VEuPathDB" id="VectorBase:LDEU009039"/>
<evidence type="ECO:0000313" key="10">
    <source>
        <dbReference type="EMBL" id="RWS23001.1"/>
    </source>
</evidence>
<dbReference type="InterPro" id="IPR013149">
    <property type="entry name" value="ADH-like_C"/>
</dbReference>
<gene>
    <name evidence="10" type="ORF">B4U80_05320</name>
</gene>
<evidence type="ECO:0000259" key="9">
    <source>
        <dbReference type="SMART" id="SM00829"/>
    </source>
</evidence>
<keyword evidence="11" id="KW-1185">Reference proteome</keyword>
<dbReference type="STRING" id="299467.A0A443S675"/>
<dbReference type="InterPro" id="IPR011032">
    <property type="entry name" value="GroES-like_sf"/>
</dbReference>
<dbReference type="Pfam" id="PF00107">
    <property type="entry name" value="ADH_zinc_N"/>
    <property type="match status" value="1"/>
</dbReference>
<feature type="domain" description="Enoyl reductase (ER)" evidence="9">
    <location>
        <begin position="14"/>
        <end position="355"/>
    </location>
</feature>
<dbReference type="SUPFAM" id="SSF50129">
    <property type="entry name" value="GroES-like"/>
    <property type="match status" value="1"/>
</dbReference>
<dbReference type="SMART" id="SM00829">
    <property type="entry name" value="PKS_ER"/>
    <property type="match status" value="1"/>
</dbReference>
<evidence type="ECO:0000256" key="5">
    <source>
        <dbReference type="ARBA" id="ARBA00023002"/>
    </source>
</evidence>
<dbReference type="InterPro" id="IPR013154">
    <property type="entry name" value="ADH-like_N"/>
</dbReference>
<dbReference type="OrthoDB" id="1879366at2759"/>
<organism evidence="10 11">
    <name type="scientific">Leptotrombidium deliense</name>
    <dbReference type="NCBI Taxonomy" id="299467"/>
    <lineage>
        <taxon>Eukaryota</taxon>
        <taxon>Metazoa</taxon>
        <taxon>Ecdysozoa</taxon>
        <taxon>Arthropoda</taxon>
        <taxon>Chelicerata</taxon>
        <taxon>Arachnida</taxon>
        <taxon>Acari</taxon>
        <taxon>Acariformes</taxon>
        <taxon>Trombidiformes</taxon>
        <taxon>Prostigmata</taxon>
        <taxon>Anystina</taxon>
        <taxon>Parasitengona</taxon>
        <taxon>Trombiculoidea</taxon>
        <taxon>Trombiculidae</taxon>
        <taxon>Leptotrombidium</taxon>
    </lineage>
</organism>
<keyword evidence="5" id="KW-0560">Oxidoreductase</keyword>
<comment type="similarity">
    <text evidence="2">Belongs to the zinc-containing alcohol dehydrogenase family.</text>
</comment>
<dbReference type="PANTHER" id="PTHR43161:SF9">
    <property type="entry name" value="SORBITOL DEHYDROGENASE"/>
    <property type="match status" value="1"/>
</dbReference>
<dbReference type="InterPro" id="IPR045306">
    <property type="entry name" value="SDH-like"/>
</dbReference>
<sequence>MAPNALNHALIVKGLKQLQLEEKPIPEKVESNEVLLKINFCGICGSDIHIYEDGHIGSMIVENDKPFAIGHESSATVLKVGSEVKHLQIGDRVAIEPGVPCRNCDFCLQGSYNFCDEANKYRGLPSIDGCMQRYFVHPANFCHKLPENISLEEGALAEPISCALYGVQRAGVKPGDKVLVVGAGPIGLLSLLCAKAYGADITCVMGTVTTNINRERLEMAEKLGADCVIAVDKNDTPKQLAASIEQLIGKVDITLECSGSQTSTHSAILASNSGAKIAIVGIGADMTSIPLIEVLFRQIDLLGVNKCRNTMQLAINLMASGKINVKPIISHKFPLEKWTQAFDVVKQQKGFKVLIEC</sequence>
<accession>A0A443S675</accession>
<dbReference type="Proteomes" id="UP000288716">
    <property type="component" value="Unassembled WGS sequence"/>
</dbReference>
<evidence type="ECO:0000256" key="1">
    <source>
        <dbReference type="ARBA" id="ARBA00001947"/>
    </source>
</evidence>
<reference evidence="10 11" key="1">
    <citation type="journal article" date="2018" name="Gigascience">
        <title>Genomes of trombidid mites reveal novel predicted allergens and laterally-transferred genes associated with secondary metabolism.</title>
        <authorList>
            <person name="Dong X."/>
            <person name="Chaisiri K."/>
            <person name="Xia D."/>
            <person name="Armstrong S.D."/>
            <person name="Fang Y."/>
            <person name="Donnelly M.J."/>
            <person name="Kadowaki T."/>
            <person name="McGarry J.W."/>
            <person name="Darby A.C."/>
            <person name="Makepeace B.L."/>
        </authorList>
    </citation>
    <scope>NUCLEOTIDE SEQUENCE [LARGE SCALE GENOMIC DNA]</scope>
    <source>
        <strain evidence="10">UoL-UT</strain>
    </source>
</reference>
<dbReference type="Gene3D" id="3.90.180.10">
    <property type="entry name" value="Medium-chain alcohol dehydrogenases, catalytic domain"/>
    <property type="match status" value="1"/>
</dbReference>
<evidence type="ECO:0000256" key="4">
    <source>
        <dbReference type="ARBA" id="ARBA00022833"/>
    </source>
</evidence>
<evidence type="ECO:0000256" key="3">
    <source>
        <dbReference type="ARBA" id="ARBA00022723"/>
    </source>
</evidence>
<dbReference type="AlphaFoldDB" id="A0A443S675"/>
<evidence type="ECO:0000256" key="8">
    <source>
        <dbReference type="ARBA" id="ARBA00032485"/>
    </source>
</evidence>
<evidence type="ECO:0000313" key="11">
    <source>
        <dbReference type="Proteomes" id="UP000288716"/>
    </source>
</evidence>
<dbReference type="GO" id="GO:0003939">
    <property type="term" value="F:L-iditol 2-dehydrogenase (NAD+) activity"/>
    <property type="evidence" value="ECO:0007669"/>
    <property type="project" value="TreeGrafter"/>
</dbReference>
<proteinExistence type="inferred from homology"/>
<dbReference type="CDD" id="cd05285">
    <property type="entry name" value="sorbitol_DH"/>
    <property type="match status" value="1"/>
</dbReference>
<keyword evidence="6" id="KW-0520">NAD</keyword>
<dbReference type="SUPFAM" id="SSF51735">
    <property type="entry name" value="NAD(P)-binding Rossmann-fold domains"/>
    <property type="match status" value="1"/>
</dbReference>
<dbReference type="EMBL" id="NCKV01007365">
    <property type="protein sequence ID" value="RWS23001.1"/>
    <property type="molecule type" value="Genomic_DNA"/>
</dbReference>
<dbReference type="FunFam" id="3.40.50.720:FF:000068">
    <property type="entry name" value="Sorbitol dehydrogenase"/>
    <property type="match status" value="1"/>
</dbReference>
<dbReference type="Gene3D" id="3.40.50.720">
    <property type="entry name" value="NAD(P)-binding Rossmann-like Domain"/>
    <property type="match status" value="1"/>
</dbReference>
<evidence type="ECO:0000256" key="7">
    <source>
        <dbReference type="ARBA" id="ARBA00026132"/>
    </source>
</evidence>
<dbReference type="GO" id="GO:0006062">
    <property type="term" value="P:sorbitol catabolic process"/>
    <property type="evidence" value="ECO:0007669"/>
    <property type="project" value="TreeGrafter"/>
</dbReference>
<evidence type="ECO:0000256" key="2">
    <source>
        <dbReference type="ARBA" id="ARBA00008072"/>
    </source>
</evidence>